<evidence type="ECO:0000313" key="4">
    <source>
        <dbReference type="Proteomes" id="UP000009046"/>
    </source>
</evidence>
<feature type="region of interest" description="Disordered" evidence="1">
    <location>
        <begin position="58"/>
        <end position="80"/>
    </location>
</feature>
<dbReference type="HOGENOM" id="CLU_2592634_0_0_1"/>
<dbReference type="KEGG" id="phu:Phum_PHUM510260"/>
<dbReference type="EMBL" id="DS235844">
    <property type="protein sequence ID" value="EEB18332.1"/>
    <property type="molecule type" value="Genomic_DNA"/>
</dbReference>
<dbReference type="RefSeq" id="XP_002431070.1">
    <property type="nucleotide sequence ID" value="XM_002431025.1"/>
</dbReference>
<accession>E0VY76</accession>
<keyword evidence="4" id="KW-1185">Reference proteome</keyword>
<dbReference type="AlphaFoldDB" id="E0VY76"/>
<reference evidence="2" key="1">
    <citation type="submission" date="2007-04" db="EMBL/GenBank/DDBJ databases">
        <title>Annotation of Pediculus humanus corporis strain USDA.</title>
        <authorList>
            <person name="Kirkness E."/>
            <person name="Hannick L."/>
            <person name="Hass B."/>
            <person name="Bruggner R."/>
            <person name="Lawson D."/>
            <person name="Bidwell S."/>
            <person name="Joardar V."/>
            <person name="Caler E."/>
            <person name="Walenz B."/>
            <person name="Inman J."/>
            <person name="Schobel S."/>
            <person name="Galinsky K."/>
            <person name="Amedeo P."/>
            <person name="Strausberg R."/>
        </authorList>
    </citation>
    <scope>NUCLEOTIDE SEQUENCE</scope>
    <source>
        <strain evidence="2">USDA</strain>
    </source>
</reference>
<evidence type="ECO:0000313" key="3">
    <source>
        <dbReference type="EnsemblMetazoa" id="PHUM510260-PA"/>
    </source>
</evidence>
<dbReference type="Proteomes" id="UP000009046">
    <property type="component" value="Unassembled WGS sequence"/>
</dbReference>
<dbReference type="EnsemblMetazoa" id="PHUM510260-RA">
    <property type="protein sequence ID" value="PHUM510260-PA"/>
    <property type="gene ID" value="PHUM510260"/>
</dbReference>
<dbReference type="CTD" id="8233054"/>
<proteinExistence type="predicted"/>
<name>E0VY76_PEDHC</name>
<dbReference type="VEuPathDB" id="VectorBase:PHUM510260"/>
<reference evidence="2" key="2">
    <citation type="submission" date="2007-04" db="EMBL/GenBank/DDBJ databases">
        <title>The genome of the human body louse.</title>
        <authorList>
            <consortium name="The Human Body Louse Genome Consortium"/>
            <person name="Kirkness E."/>
            <person name="Walenz B."/>
            <person name="Hass B."/>
            <person name="Bruggner R."/>
            <person name="Strausberg R."/>
        </authorList>
    </citation>
    <scope>NUCLEOTIDE SEQUENCE</scope>
    <source>
        <strain evidence="2">USDA</strain>
    </source>
</reference>
<organism>
    <name type="scientific">Pediculus humanus subsp. corporis</name>
    <name type="common">Body louse</name>
    <dbReference type="NCBI Taxonomy" id="121224"/>
    <lineage>
        <taxon>Eukaryota</taxon>
        <taxon>Metazoa</taxon>
        <taxon>Ecdysozoa</taxon>
        <taxon>Arthropoda</taxon>
        <taxon>Hexapoda</taxon>
        <taxon>Insecta</taxon>
        <taxon>Pterygota</taxon>
        <taxon>Neoptera</taxon>
        <taxon>Paraneoptera</taxon>
        <taxon>Psocodea</taxon>
        <taxon>Troctomorpha</taxon>
        <taxon>Phthiraptera</taxon>
        <taxon>Anoplura</taxon>
        <taxon>Pediculidae</taxon>
        <taxon>Pediculus</taxon>
    </lineage>
</organism>
<feature type="compositionally biased region" description="Basic and acidic residues" evidence="1">
    <location>
        <begin position="59"/>
        <end position="71"/>
    </location>
</feature>
<sequence length="80" mass="8955">MFECKVIKENLNNINNNNNNNNKESKIIKSKMAPNSKFLNPTLDDATNMQLAFAAFNDDFDKNDNGNKEDSGSGLQSKKV</sequence>
<evidence type="ECO:0000313" key="2">
    <source>
        <dbReference type="EMBL" id="EEB18332.1"/>
    </source>
</evidence>
<dbReference type="InParanoid" id="E0VY76"/>
<protein>
    <submittedName>
        <fullName evidence="2 3">Uncharacterized protein</fullName>
    </submittedName>
</protein>
<evidence type="ECO:0000256" key="1">
    <source>
        <dbReference type="SAM" id="MobiDB-lite"/>
    </source>
</evidence>
<gene>
    <name evidence="3" type="primary">8233054</name>
    <name evidence="2" type="ORF">Phum_PHUM510260</name>
</gene>
<dbReference type="EMBL" id="AAZO01006207">
    <property type="status" value="NOT_ANNOTATED_CDS"/>
    <property type="molecule type" value="Genomic_DNA"/>
</dbReference>
<reference evidence="3" key="3">
    <citation type="submission" date="2021-02" db="UniProtKB">
        <authorList>
            <consortium name="EnsemblMetazoa"/>
        </authorList>
    </citation>
    <scope>IDENTIFICATION</scope>
    <source>
        <strain evidence="3">USDA</strain>
    </source>
</reference>
<dbReference type="GeneID" id="8233054"/>